<dbReference type="GO" id="GO:0019722">
    <property type="term" value="P:calcium-mediated signaling"/>
    <property type="evidence" value="ECO:0007669"/>
    <property type="project" value="TreeGrafter"/>
</dbReference>
<keyword evidence="7 18" id="KW-1133">Transmembrane helix</keyword>
<dbReference type="PANTHER" id="PTHR10489">
    <property type="entry name" value="CELL ADHESION MOLECULE"/>
    <property type="match status" value="1"/>
</dbReference>
<dbReference type="Proteomes" id="UP000824782">
    <property type="component" value="Unassembled WGS sequence"/>
</dbReference>
<dbReference type="GO" id="GO:0007204">
    <property type="term" value="P:positive regulation of cytosolic calcium ion concentration"/>
    <property type="evidence" value="ECO:0007669"/>
    <property type="project" value="TreeGrafter"/>
</dbReference>
<comment type="function">
    <text evidence="14">Receptor for interleukin-8 which is a powerful neutrophil chemotactic factor. Binding of IL-8 to the receptor causes activation of neutrophils. This response is mediated via a G-protein that activates a phosphatidylinositol-calcium second messenger system. Binds to IL-8 with high affinity. Also binds with high affinity to CXCL3, GRO/MGSA and NAP-2.</text>
</comment>
<evidence type="ECO:0000256" key="11">
    <source>
        <dbReference type="ARBA" id="ARBA00023170"/>
    </source>
</evidence>
<evidence type="ECO:0000256" key="15">
    <source>
        <dbReference type="ARBA" id="ARBA00033468"/>
    </source>
</evidence>
<evidence type="ECO:0000256" key="16">
    <source>
        <dbReference type="ARBA" id="ARBA00034130"/>
    </source>
</evidence>
<dbReference type="AlphaFoldDB" id="A0AAV6YKF7"/>
<evidence type="ECO:0000256" key="6">
    <source>
        <dbReference type="ARBA" id="ARBA00022692"/>
    </source>
</evidence>
<comment type="subcellular location">
    <subcellularLocation>
        <location evidence="1">Cell membrane</location>
        <topology evidence="1">Multi-pass membrane protein</topology>
    </subcellularLocation>
</comment>
<keyword evidence="21" id="KW-1185">Reference proteome</keyword>
<keyword evidence="9 18" id="KW-0472">Membrane</keyword>
<evidence type="ECO:0000256" key="2">
    <source>
        <dbReference type="ARBA" id="ARBA00020033"/>
    </source>
</evidence>
<dbReference type="GO" id="GO:0009897">
    <property type="term" value="C:external side of plasma membrane"/>
    <property type="evidence" value="ECO:0007669"/>
    <property type="project" value="TreeGrafter"/>
</dbReference>
<keyword evidence="10" id="KW-1015">Disulfide bond</keyword>
<evidence type="ECO:0000256" key="4">
    <source>
        <dbReference type="ARBA" id="ARBA00022500"/>
    </source>
</evidence>
<protein>
    <recommendedName>
        <fullName evidence="2">C-X-C chemokine receptor type 2</fullName>
    </recommendedName>
    <alternativeName>
        <fullName evidence="15">High affinity interleukin-8 receptor B</fullName>
    </alternativeName>
</protein>
<accession>A0AAV6YKF7</accession>
<keyword evidence="13 17" id="KW-0807">Transducer</keyword>
<dbReference type="GO" id="GO:0016493">
    <property type="term" value="F:C-C chemokine receptor activity"/>
    <property type="evidence" value="ECO:0007669"/>
    <property type="project" value="TreeGrafter"/>
</dbReference>
<evidence type="ECO:0000256" key="13">
    <source>
        <dbReference type="ARBA" id="ARBA00023224"/>
    </source>
</evidence>
<dbReference type="PRINTS" id="PR00237">
    <property type="entry name" value="GPCRRHODOPSN"/>
</dbReference>
<dbReference type="GO" id="GO:0019957">
    <property type="term" value="F:C-C chemokine binding"/>
    <property type="evidence" value="ECO:0007669"/>
    <property type="project" value="TreeGrafter"/>
</dbReference>
<evidence type="ECO:0000256" key="17">
    <source>
        <dbReference type="RuleBase" id="RU000688"/>
    </source>
</evidence>
<dbReference type="PROSITE" id="PS00237">
    <property type="entry name" value="G_PROTEIN_RECEP_F1_1"/>
    <property type="match status" value="1"/>
</dbReference>
<dbReference type="InterPro" id="IPR000276">
    <property type="entry name" value="GPCR_Rhodpsn"/>
</dbReference>
<evidence type="ECO:0000313" key="20">
    <source>
        <dbReference type="EMBL" id="KAG8537954.1"/>
    </source>
</evidence>
<dbReference type="PANTHER" id="PTHR10489:SF689">
    <property type="entry name" value="C-X-C CHEMOKINE RECEPTOR TYPE 2"/>
    <property type="match status" value="1"/>
</dbReference>
<comment type="similarity">
    <text evidence="17">Belongs to the G-protein coupled receptor 1 family.</text>
</comment>
<keyword evidence="8 17" id="KW-0297">G-protein coupled receptor</keyword>
<feature type="transmembrane region" description="Helical" evidence="18">
    <location>
        <begin position="76"/>
        <end position="96"/>
    </location>
</feature>
<dbReference type="InterPro" id="IPR000174">
    <property type="entry name" value="Chemokine_CXCR_1/2"/>
</dbReference>
<dbReference type="PRINTS" id="PR00427">
    <property type="entry name" value="INTRLEUKIN8R"/>
</dbReference>
<dbReference type="EMBL" id="WNYA01025020">
    <property type="protein sequence ID" value="KAG8537954.1"/>
    <property type="molecule type" value="Genomic_DNA"/>
</dbReference>
<evidence type="ECO:0000259" key="19">
    <source>
        <dbReference type="PROSITE" id="PS50262"/>
    </source>
</evidence>
<evidence type="ECO:0000256" key="1">
    <source>
        <dbReference type="ARBA" id="ARBA00004651"/>
    </source>
</evidence>
<dbReference type="GO" id="GO:0016494">
    <property type="term" value="F:C-X-C chemokine receptor activity"/>
    <property type="evidence" value="ECO:0007669"/>
    <property type="project" value="InterPro"/>
</dbReference>
<reference evidence="20" key="1">
    <citation type="thesis" date="2020" institute="ProQuest LLC" country="789 East Eisenhower Parkway, Ann Arbor, MI, USA">
        <title>Comparative Genomics and Chromosome Evolution.</title>
        <authorList>
            <person name="Mudd A.B."/>
        </authorList>
    </citation>
    <scope>NUCLEOTIDE SEQUENCE</scope>
    <source>
        <strain evidence="20">237g6f4</strain>
        <tissue evidence="20">Blood</tissue>
    </source>
</reference>
<evidence type="ECO:0000256" key="18">
    <source>
        <dbReference type="SAM" id="Phobius"/>
    </source>
</evidence>
<evidence type="ECO:0000256" key="7">
    <source>
        <dbReference type="ARBA" id="ARBA00022989"/>
    </source>
</evidence>
<dbReference type="GO" id="GO:0030593">
    <property type="term" value="P:neutrophil chemotaxis"/>
    <property type="evidence" value="ECO:0007669"/>
    <property type="project" value="TreeGrafter"/>
</dbReference>
<dbReference type="Pfam" id="PF00001">
    <property type="entry name" value="7tm_1"/>
    <property type="match status" value="1"/>
</dbReference>
<keyword evidence="5" id="KW-0597">Phosphoprotein</keyword>
<comment type="caution">
    <text evidence="20">The sequence shown here is derived from an EMBL/GenBank/DDBJ whole genome shotgun (WGS) entry which is preliminary data.</text>
</comment>
<keyword evidence="11 17" id="KW-0675">Receptor</keyword>
<feature type="transmembrane region" description="Helical" evidence="18">
    <location>
        <begin position="42"/>
        <end position="64"/>
    </location>
</feature>
<feature type="transmembrane region" description="Helical" evidence="18">
    <location>
        <begin position="206"/>
        <end position="228"/>
    </location>
</feature>
<dbReference type="Gene3D" id="1.20.1070.10">
    <property type="entry name" value="Rhodopsin 7-helix transmembrane proteins"/>
    <property type="match status" value="1"/>
</dbReference>
<dbReference type="PROSITE" id="PS50262">
    <property type="entry name" value="G_PROTEIN_RECEP_F1_2"/>
    <property type="match status" value="1"/>
</dbReference>
<dbReference type="InterPro" id="IPR017452">
    <property type="entry name" value="GPCR_Rhodpsn_7TM"/>
</dbReference>
<evidence type="ECO:0000256" key="10">
    <source>
        <dbReference type="ARBA" id="ARBA00023157"/>
    </source>
</evidence>
<evidence type="ECO:0000256" key="5">
    <source>
        <dbReference type="ARBA" id="ARBA00022553"/>
    </source>
</evidence>
<evidence type="ECO:0000256" key="3">
    <source>
        <dbReference type="ARBA" id="ARBA00022475"/>
    </source>
</evidence>
<feature type="transmembrane region" description="Helical" evidence="18">
    <location>
        <begin position="240"/>
        <end position="258"/>
    </location>
</feature>
<evidence type="ECO:0000256" key="8">
    <source>
        <dbReference type="ARBA" id="ARBA00023040"/>
    </source>
</evidence>
<proteinExistence type="inferred from homology"/>
<organism evidence="20 21">
    <name type="scientific">Engystomops pustulosus</name>
    <name type="common">Tungara frog</name>
    <name type="synonym">Physalaemus pustulosus</name>
    <dbReference type="NCBI Taxonomy" id="76066"/>
    <lineage>
        <taxon>Eukaryota</taxon>
        <taxon>Metazoa</taxon>
        <taxon>Chordata</taxon>
        <taxon>Craniata</taxon>
        <taxon>Vertebrata</taxon>
        <taxon>Euteleostomi</taxon>
        <taxon>Amphibia</taxon>
        <taxon>Batrachia</taxon>
        <taxon>Anura</taxon>
        <taxon>Neobatrachia</taxon>
        <taxon>Hyloidea</taxon>
        <taxon>Leptodactylidae</taxon>
        <taxon>Leiuperinae</taxon>
        <taxon>Engystomops</taxon>
    </lineage>
</organism>
<sequence length="329" mass="37720">MSINVDLDDFSELFTDANTYSPSDDASPCRDSVSTNKYAVSVIYSIVFLLNVVGNSLVIVVLYYNKQKRSSTDIYLLNLAFADLLFSITLPFWAAYRVSDWLFGIGMCKVVSILQEVNFHSGIFLLACISVDRYMAIVWATELFTEKKHWVKFITAAVWTISFILSIPTIWFRNIIVTPSRVRLCHEDLGEDTENWIIRIRIGRNVIGFFLPLLVMIFCYGSVIKTLCQTKNRQKFRAMKVILAVFFVFLICFLPYNITGIVDSLMRTGHINQTCARREQLDTALYITEVIGFTHSCINPILYAFIGYKFRQSFLTILANKGIISKDRL</sequence>
<evidence type="ECO:0000313" key="21">
    <source>
        <dbReference type="Proteomes" id="UP000824782"/>
    </source>
</evidence>
<feature type="transmembrane region" description="Helical" evidence="18">
    <location>
        <begin position="153"/>
        <end position="172"/>
    </location>
</feature>
<keyword evidence="6 17" id="KW-0812">Transmembrane</keyword>
<dbReference type="SUPFAM" id="SSF81321">
    <property type="entry name" value="Family A G protein-coupled receptor-like"/>
    <property type="match status" value="1"/>
</dbReference>
<keyword evidence="3" id="KW-1003">Cell membrane</keyword>
<keyword evidence="12" id="KW-0325">Glycoprotein</keyword>
<dbReference type="GO" id="GO:0006955">
    <property type="term" value="P:immune response"/>
    <property type="evidence" value="ECO:0007669"/>
    <property type="project" value="TreeGrafter"/>
</dbReference>
<gene>
    <name evidence="20" type="ORF">GDO81_023510</name>
</gene>
<feature type="transmembrane region" description="Helical" evidence="18">
    <location>
        <begin position="119"/>
        <end position="141"/>
    </location>
</feature>
<name>A0AAV6YKF7_ENGPU</name>
<feature type="domain" description="G-protein coupled receptors family 1 profile" evidence="19">
    <location>
        <begin position="54"/>
        <end position="303"/>
    </location>
</feature>
<dbReference type="InterPro" id="IPR050119">
    <property type="entry name" value="CCR1-9-like"/>
</dbReference>
<keyword evidence="4" id="KW-0145">Chemotaxis</keyword>
<evidence type="ECO:0000256" key="9">
    <source>
        <dbReference type="ARBA" id="ARBA00023136"/>
    </source>
</evidence>
<comment type="subunit">
    <text evidence="16">Interacts with IL8. Interacts with GNAI2.</text>
</comment>
<evidence type="ECO:0000256" key="14">
    <source>
        <dbReference type="ARBA" id="ARBA00025505"/>
    </source>
</evidence>
<feature type="non-terminal residue" evidence="20">
    <location>
        <position position="329"/>
    </location>
</feature>
<evidence type="ECO:0000256" key="12">
    <source>
        <dbReference type="ARBA" id="ARBA00023180"/>
    </source>
</evidence>